<feature type="non-terminal residue" evidence="2">
    <location>
        <position position="1"/>
    </location>
</feature>
<keyword evidence="2" id="KW-0489">Methyltransferase</keyword>
<keyword evidence="3" id="KW-1185">Reference proteome</keyword>
<evidence type="ECO:0000313" key="2">
    <source>
        <dbReference type="EMBL" id="KAG5311383.1"/>
    </source>
</evidence>
<feature type="region of interest" description="Disordered" evidence="1">
    <location>
        <begin position="144"/>
        <end position="186"/>
    </location>
</feature>
<dbReference type="GO" id="GO:0032259">
    <property type="term" value="P:methylation"/>
    <property type="evidence" value="ECO:0007669"/>
    <property type="project" value="UniProtKB-KW"/>
</dbReference>
<feature type="non-terminal residue" evidence="2">
    <location>
        <position position="186"/>
    </location>
</feature>
<proteinExistence type="predicted"/>
<organism evidence="2 3">
    <name type="scientific">Acromyrmex insinuator</name>
    <dbReference type="NCBI Taxonomy" id="230686"/>
    <lineage>
        <taxon>Eukaryota</taxon>
        <taxon>Metazoa</taxon>
        <taxon>Ecdysozoa</taxon>
        <taxon>Arthropoda</taxon>
        <taxon>Hexapoda</taxon>
        <taxon>Insecta</taxon>
        <taxon>Pterygota</taxon>
        <taxon>Neoptera</taxon>
        <taxon>Endopterygota</taxon>
        <taxon>Hymenoptera</taxon>
        <taxon>Apocrita</taxon>
        <taxon>Aculeata</taxon>
        <taxon>Formicoidea</taxon>
        <taxon>Formicidae</taxon>
        <taxon>Myrmicinae</taxon>
        <taxon>Acromyrmex</taxon>
    </lineage>
</organism>
<name>A0A836EST6_9HYME</name>
<accession>A0A836EST6</accession>
<dbReference type="AlphaFoldDB" id="A0A836EST6"/>
<gene>
    <name evidence="2" type="primary">Setmar_94</name>
    <name evidence="2" type="ORF">G6Z75_0000331</name>
</gene>
<comment type="caution">
    <text evidence="2">The sequence shown here is derived from an EMBL/GenBank/DDBJ whole genome shotgun (WGS) entry which is preliminary data.</text>
</comment>
<keyword evidence="2" id="KW-0808">Transferase</keyword>
<evidence type="ECO:0000256" key="1">
    <source>
        <dbReference type="SAM" id="MobiDB-lite"/>
    </source>
</evidence>
<dbReference type="InterPro" id="IPR052709">
    <property type="entry name" value="Transposase-MT_Hybrid"/>
</dbReference>
<sequence>MLTVGYGETTLDRSNVYRWYKMFSEGREDMNDEECEGRPSTSTTDESIDEVKKIVLANRRITVREVAEDLNIFARSNPPETPGFNCTLEQLDSKEESFQRAPVATGLALSAEGDSCYENLRQNIPETGRDAITSNRTSVASKLSALSEGGVSTQSADSECESIGNATKSVQRANGAEESPCDHSKE</sequence>
<dbReference type="EMBL" id="JAANHZ010000408">
    <property type="protein sequence ID" value="KAG5311383.1"/>
    <property type="molecule type" value="Genomic_DNA"/>
</dbReference>
<dbReference type="Proteomes" id="UP000667349">
    <property type="component" value="Unassembled WGS sequence"/>
</dbReference>
<evidence type="ECO:0000313" key="3">
    <source>
        <dbReference type="Proteomes" id="UP000667349"/>
    </source>
</evidence>
<dbReference type="PANTHER" id="PTHR46060">
    <property type="entry name" value="MARINER MOS1 TRANSPOSASE-LIKE PROTEIN"/>
    <property type="match status" value="1"/>
</dbReference>
<reference evidence="2" key="1">
    <citation type="submission" date="2020-02" db="EMBL/GenBank/DDBJ databases">
        <title>Relaxed selection underlies rapid genomic changes in the transitions from sociality to social parasitism in ants.</title>
        <authorList>
            <person name="Bi X."/>
        </authorList>
    </citation>
    <scope>NUCLEOTIDE SEQUENCE</scope>
    <source>
        <strain evidence="2">BGI-DK2013a</strain>
        <tissue evidence="2">Whole body</tissue>
    </source>
</reference>
<dbReference type="PANTHER" id="PTHR46060:SF1">
    <property type="entry name" value="MARINER MOS1 TRANSPOSASE-LIKE PROTEIN"/>
    <property type="match status" value="1"/>
</dbReference>
<protein>
    <submittedName>
        <fullName evidence="2">SETMR methyltransferase</fullName>
    </submittedName>
</protein>
<dbReference type="GO" id="GO:0008168">
    <property type="term" value="F:methyltransferase activity"/>
    <property type="evidence" value="ECO:0007669"/>
    <property type="project" value="UniProtKB-KW"/>
</dbReference>